<accession>A0ABU4G692</accession>
<evidence type="ECO:0000313" key="3">
    <source>
        <dbReference type="EMBL" id="MDW0112491.1"/>
    </source>
</evidence>
<gene>
    <name evidence="3" type="ORF">QT711_04785</name>
</gene>
<keyword evidence="1 3" id="KW-0378">Hydrolase</keyword>
<dbReference type="InterPro" id="IPR012338">
    <property type="entry name" value="Beta-lactam/transpept-like"/>
</dbReference>
<evidence type="ECO:0000259" key="2">
    <source>
        <dbReference type="Pfam" id="PF00144"/>
    </source>
</evidence>
<protein>
    <submittedName>
        <fullName evidence="3">Serine hydrolase domain-containing protein</fullName>
        <ecNumber evidence="3">3.1.1.103</ecNumber>
    </submittedName>
</protein>
<proteinExistence type="predicted"/>
<dbReference type="PANTHER" id="PTHR43283:SF11">
    <property type="entry name" value="BETA-LACTAMASE-RELATED DOMAIN-CONTAINING PROTEIN"/>
    <property type="match status" value="1"/>
</dbReference>
<dbReference type="EMBL" id="JAUBDI010000003">
    <property type="protein sequence ID" value="MDW0112491.1"/>
    <property type="molecule type" value="Genomic_DNA"/>
</dbReference>
<dbReference type="SUPFAM" id="SSF56601">
    <property type="entry name" value="beta-lactamase/transpeptidase-like"/>
    <property type="match status" value="1"/>
</dbReference>
<dbReference type="RefSeq" id="WP_317942384.1">
    <property type="nucleotide sequence ID" value="NZ_JAUBDI010000003.1"/>
</dbReference>
<dbReference type="GO" id="GO:0016787">
    <property type="term" value="F:hydrolase activity"/>
    <property type="evidence" value="ECO:0007669"/>
    <property type="project" value="UniProtKB-KW"/>
</dbReference>
<feature type="domain" description="Beta-lactamase-related" evidence="2">
    <location>
        <begin position="7"/>
        <end position="328"/>
    </location>
</feature>
<sequence>MREAIRAFLQREIDEQVTPGAVIQIRHKGKILVDEALGTNSLENDKVPMTSAHVFDMASLTKVMVTLPAILQLCTAGEIHLHDKVATFVDGFGNKGKEAITIQQLLTHSSGLIAHRPYFERRLSAQAVLEEIKRDELTYQSDTAVVYSDLGFILLKEIIEQVTQQPLEEYAKTHLFEPLSMQATCFKPQVARDKLAPTEYVEHLQGHKYGIVHDDNTEFMGGVSGHAGLFSTMEDLSRFTSMLETEGVYNGRTIIHPQWLALSKKNFTSYSTESRGIGWQLKGEGSSPIGDLMSSKTYGHTGFTGTSFFIDPVNELTVMLLTNRVYFGRTASMIRLRPRLHNLIMTKLYETK</sequence>
<dbReference type="PANTHER" id="PTHR43283">
    <property type="entry name" value="BETA-LACTAMASE-RELATED"/>
    <property type="match status" value="1"/>
</dbReference>
<organism evidence="3 4">
    <name type="scientific">Sporosarcina saromensis</name>
    <dbReference type="NCBI Taxonomy" id="359365"/>
    <lineage>
        <taxon>Bacteria</taxon>
        <taxon>Bacillati</taxon>
        <taxon>Bacillota</taxon>
        <taxon>Bacilli</taxon>
        <taxon>Bacillales</taxon>
        <taxon>Caryophanaceae</taxon>
        <taxon>Sporosarcina</taxon>
    </lineage>
</organism>
<comment type="caution">
    <text evidence="3">The sequence shown here is derived from an EMBL/GenBank/DDBJ whole genome shotgun (WGS) entry which is preliminary data.</text>
</comment>
<keyword evidence="4" id="KW-1185">Reference proteome</keyword>
<reference evidence="3 4" key="1">
    <citation type="submission" date="2023-06" db="EMBL/GenBank/DDBJ databases">
        <title>Sporosarcina sp. nov., isolated from Korean traditional fermented seafood 'Jeotgal'.</title>
        <authorList>
            <person name="Yang A.I."/>
            <person name="Shin N.-R."/>
        </authorList>
    </citation>
    <scope>NUCLEOTIDE SEQUENCE [LARGE SCALE GENOMIC DNA]</scope>
    <source>
        <strain evidence="3 4">KCTC13119</strain>
    </source>
</reference>
<evidence type="ECO:0000256" key="1">
    <source>
        <dbReference type="ARBA" id="ARBA00022801"/>
    </source>
</evidence>
<dbReference type="Gene3D" id="3.40.710.10">
    <property type="entry name" value="DD-peptidase/beta-lactamase superfamily"/>
    <property type="match status" value="1"/>
</dbReference>
<dbReference type="Proteomes" id="UP001282284">
    <property type="component" value="Unassembled WGS sequence"/>
</dbReference>
<dbReference type="InterPro" id="IPR050789">
    <property type="entry name" value="Diverse_Enzym_Activities"/>
</dbReference>
<name>A0ABU4G692_9BACL</name>
<dbReference type="EC" id="3.1.1.103" evidence="3"/>
<dbReference type="InterPro" id="IPR001466">
    <property type="entry name" value="Beta-lactam-related"/>
</dbReference>
<evidence type="ECO:0000313" key="4">
    <source>
        <dbReference type="Proteomes" id="UP001282284"/>
    </source>
</evidence>
<dbReference type="Pfam" id="PF00144">
    <property type="entry name" value="Beta-lactamase"/>
    <property type="match status" value="1"/>
</dbReference>